<keyword evidence="1" id="KW-0472">Membrane</keyword>
<keyword evidence="1" id="KW-0812">Transmembrane</keyword>
<reference evidence="2" key="1">
    <citation type="submission" date="2023-09" db="EMBL/GenBank/DDBJ databases">
        <title>Undibacterium sp. 20NA77.5 isolated from freshwater.</title>
        <authorList>
            <person name="Le V."/>
            <person name="Ko S.-R."/>
            <person name="Ahn C.-Y."/>
            <person name="Oh H.-M."/>
        </authorList>
    </citation>
    <scope>NUCLEOTIDE SEQUENCE</scope>
    <source>
        <strain evidence="2">20NA77.5</strain>
    </source>
</reference>
<proteinExistence type="predicted"/>
<protein>
    <recommendedName>
        <fullName evidence="4">MerC domain-containing protein</fullName>
    </recommendedName>
</protein>
<sequence>MHQENPYSPLSENETQHVEPYVCSKRARYRLASLIGVHLLATAYFAPVYWELVQVGATAFLSLVLSVAGCLCLYISTLTALGTRPLGKVGFILAALLVGISSSGWGWGKLWTIPFVAGSGLGLAGFWLVLQAQRWSKNTQA</sequence>
<feature type="transmembrane region" description="Helical" evidence="1">
    <location>
        <begin position="56"/>
        <end position="77"/>
    </location>
</feature>
<name>A0ABY9RI88_9BURK</name>
<dbReference type="Proteomes" id="UP001181355">
    <property type="component" value="Chromosome"/>
</dbReference>
<dbReference type="EMBL" id="CP133720">
    <property type="protein sequence ID" value="WMW80915.1"/>
    <property type="molecule type" value="Genomic_DNA"/>
</dbReference>
<feature type="transmembrane region" description="Helical" evidence="1">
    <location>
        <begin position="31"/>
        <end position="50"/>
    </location>
</feature>
<dbReference type="RefSeq" id="WP_309482406.1">
    <property type="nucleotide sequence ID" value="NZ_CP133720.1"/>
</dbReference>
<organism evidence="2 3">
    <name type="scientific">Undibacterium cyanobacteriorum</name>
    <dbReference type="NCBI Taxonomy" id="3073561"/>
    <lineage>
        <taxon>Bacteria</taxon>
        <taxon>Pseudomonadati</taxon>
        <taxon>Pseudomonadota</taxon>
        <taxon>Betaproteobacteria</taxon>
        <taxon>Burkholderiales</taxon>
        <taxon>Oxalobacteraceae</taxon>
        <taxon>Undibacterium</taxon>
    </lineage>
</organism>
<keyword evidence="3" id="KW-1185">Reference proteome</keyword>
<accession>A0ABY9RI88</accession>
<keyword evidence="1" id="KW-1133">Transmembrane helix</keyword>
<evidence type="ECO:0000313" key="3">
    <source>
        <dbReference type="Proteomes" id="UP001181355"/>
    </source>
</evidence>
<evidence type="ECO:0008006" key="4">
    <source>
        <dbReference type="Google" id="ProtNLM"/>
    </source>
</evidence>
<evidence type="ECO:0000256" key="1">
    <source>
        <dbReference type="SAM" id="Phobius"/>
    </source>
</evidence>
<feature type="transmembrane region" description="Helical" evidence="1">
    <location>
        <begin position="89"/>
        <end position="107"/>
    </location>
</feature>
<evidence type="ECO:0000313" key="2">
    <source>
        <dbReference type="EMBL" id="WMW80915.1"/>
    </source>
</evidence>
<gene>
    <name evidence="2" type="ORF">RF679_01210</name>
</gene>
<feature type="transmembrane region" description="Helical" evidence="1">
    <location>
        <begin position="113"/>
        <end position="130"/>
    </location>
</feature>